<dbReference type="InterPro" id="IPR036282">
    <property type="entry name" value="Glutathione-S-Trfase_C_sf"/>
</dbReference>
<feature type="domain" description="GST C-terminal" evidence="4">
    <location>
        <begin position="87"/>
        <end position="207"/>
    </location>
</feature>
<dbReference type="AlphaFoldDB" id="A0A6L6Q0U3"/>
<dbReference type="InterPro" id="IPR040079">
    <property type="entry name" value="Glutathione_S-Trfase"/>
</dbReference>
<dbReference type="SUPFAM" id="SSF47616">
    <property type="entry name" value="GST C-terminal domain-like"/>
    <property type="match status" value="1"/>
</dbReference>
<keyword evidence="6" id="KW-1185">Reference proteome</keyword>
<proteinExistence type="inferred from homology"/>
<keyword evidence="2 5" id="KW-0808">Transferase</keyword>
<dbReference type="FunFam" id="3.40.30.10:FF:000039">
    <property type="entry name" value="Glutathione S-transferase domain"/>
    <property type="match status" value="1"/>
</dbReference>
<dbReference type="SFLD" id="SFLDG01150">
    <property type="entry name" value="Main.1:_Beta-like"/>
    <property type="match status" value="1"/>
</dbReference>
<dbReference type="InterPro" id="IPR036249">
    <property type="entry name" value="Thioredoxin-like_sf"/>
</dbReference>
<dbReference type="PANTHER" id="PTHR44051">
    <property type="entry name" value="GLUTATHIONE S-TRANSFERASE-RELATED"/>
    <property type="match status" value="1"/>
</dbReference>
<dbReference type="Gene3D" id="1.20.1050.10">
    <property type="match status" value="1"/>
</dbReference>
<comment type="similarity">
    <text evidence="1">Belongs to the GST superfamily.</text>
</comment>
<dbReference type="CDD" id="cd03047">
    <property type="entry name" value="GST_N_2"/>
    <property type="match status" value="1"/>
</dbReference>
<dbReference type="Pfam" id="PF13409">
    <property type="entry name" value="GST_N_2"/>
    <property type="match status" value="1"/>
</dbReference>
<evidence type="ECO:0000313" key="5">
    <source>
        <dbReference type="EMBL" id="MTW03019.1"/>
    </source>
</evidence>
<evidence type="ECO:0000313" key="6">
    <source>
        <dbReference type="Proteomes" id="UP000484015"/>
    </source>
</evidence>
<reference evidence="5 6" key="1">
    <citation type="submission" date="2019-11" db="EMBL/GenBank/DDBJ databases">
        <title>Type strains purchased from KCTC, JCM and DSMZ.</title>
        <authorList>
            <person name="Lu H."/>
        </authorList>
    </citation>
    <scope>NUCLEOTIDE SEQUENCE [LARGE SCALE GENOMIC DNA]</scope>
    <source>
        <strain evidence="5 6">KCTC 42409</strain>
    </source>
</reference>
<evidence type="ECO:0000256" key="1">
    <source>
        <dbReference type="ARBA" id="ARBA00007409"/>
    </source>
</evidence>
<comment type="caution">
    <text evidence="5">The sequence shown here is derived from an EMBL/GenBank/DDBJ whole genome shotgun (WGS) entry which is preliminary data.</text>
</comment>
<dbReference type="GO" id="GO:0016740">
    <property type="term" value="F:transferase activity"/>
    <property type="evidence" value="ECO:0007669"/>
    <property type="project" value="UniProtKB-KW"/>
</dbReference>
<evidence type="ECO:0000259" key="4">
    <source>
        <dbReference type="PROSITE" id="PS50405"/>
    </source>
</evidence>
<organism evidence="5 6">
    <name type="scientific">Pseudoduganella ginsengisoli</name>
    <dbReference type="NCBI Taxonomy" id="1462440"/>
    <lineage>
        <taxon>Bacteria</taxon>
        <taxon>Pseudomonadati</taxon>
        <taxon>Pseudomonadota</taxon>
        <taxon>Betaproteobacteria</taxon>
        <taxon>Burkholderiales</taxon>
        <taxon>Oxalobacteraceae</taxon>
        <taxon>Telluria group</taxon>
        <taxon>Pseudoduganella</taxon>
    </lineage>
</organism>
<dbReference type="RefSeq" id="WP_155439402.1">
    <property type="nucleotide sequence ID" value="NZ_WNLA01000007.1"/>
</dbReference>
<dbReference type="PROSITE" id="PS50404">
    <property type="entry name" value="GST_NTER"/>
    <property type="match status" value="1"/>
</dbReference>
<dbReference type="Gene3D" id="3.40.30.10">
    <property type="entry name" value="Glutaredoxin"/>
    <property type="match status" value="1"/>
</dbReference>
<dbReference type="SFLD" id="SFLDG00358">
    <property type="entry name" value="Main_(cytGST)"/>
    <property type="match status" value="1"/>
</dbReference>
<dbReference type="Pfam" id="PF13410">
    <property type="entry name" value="GST_C_2"/>
    <property type="match status" value="1"/>
</dbReference>
<dbReference type="SFLD" id="SFLDS00019">
    <property type="entry name" value="Glutathione_Transferase_(cytos"/>
    <property type="match status" value="1"/>
</dbReference>
<gene>
    <name evidence="5" type="ORF">GM668_13085</name>
</gene>
<dbReference type="EMBL" id="WNLA01000007">
    <property type="protein sequence ID" value="MTW03019.1"/>
    <property type="molecule type" value="Genomic_DNA"/>
</dbReference>
<dbReference type="SUPFAM" id="SSF52833">
    <property type="entry name" value="Thioredoxin-like"/>
    <property type="match status" value="1"/>
</dbReference>
<accession>A0A6L6Q0U3</accession>
<protein>
    <submittedName>
        <fullName evidence="5">Glutathione S-transferase</fullName>
    </submittedName>
</protein>
<evidence type="ECO:0000256" key="2">
    <source>
        <dbReference type="ARBA" id="ARBA00022679"/>
    </source>
</evidence>
<dbReference type="OrthoDB" id="5958450at2"/>
<name>A0A6L6Q0U3_9BURK</name>
<feature type="domain" description="GST N-terminal" evidence="3">
    <location>
        <begin position="1"/>
        <end position="82"/>
    </location>
</feature>
<dbReference type="InterPro" id="IPR004045">
    <property type="entry name" value="Glutathione_S-Trfase_N"/>
</dbReference>
<dbReference type="PANTHER" id="PTHR44051:SF19">
    <property type="entry name" value="DISULFIDE-BOND OXIDOREDUCTASE YFCG"/>
    <property type="match status" value="1"/>
</dbReference>
<evidence type="ECO:0000259" key="3">
    <source>
        <dbReference type="PROSITE" id="PS50404"/>
    </source>
</evidence>
<dbReference type="InterPro" id="IPR010987">
    <property type="entry name" value="Glutathione-S-Trfase_C-like"/>
</dbReference>
<dbReference type="PROSITE" id="PS50405">
    <property type="entry name" value="GST_CTER"/>
    <property type="match status" value="1"/>
</dbReference>
<dbReference type="Proteomes" id="UP000484015">
    <property type="component" value="Unassembled WGS sequence"/>
</dbReference>
<sequence length="207" mass="22956">MLKILGKAPSINVRKVLWTCAEIGLPYELDEWGMGTSRPAPTREFLQLNPHGLVPVLVDGDNVLWESNTICRYLAGRHQRADLLPPDPLARAHVEKWMDWQATDLNAAWRYAFMALVRRHPDFTDPAAIAASAAAWNRQMATLDAHLAATGAFAAGDTFTLADIVLGVSVQRWQATPISHADLPAVRAYYERLRQRAAFVSHGATHP</sequence>